<sequence length="52" mass="6003">MFEVLSTKSAPPPITARCDMRALHPPMRRLRKSTREFKEQPAFLVGCVSWND</sequence>
<proteinExistence type="predicted"/>
<reference evidence="1 2" key="1">
    <citation type="journal article" date="2013" name="Mar. Genomics">
        <title>Expression of sulfatases in Rhodopirellula baltica and the diversity of sulfatases in the genus Rhodopirellula.</title>
        <authorList>
            <person name="Wegner C.E."/>
            <person name="Richter-Heitmann T."/>
            <person name="Klindworth A."/>
            <person name="Klockow C."/>
            <person name="Richter M."/>
            <person name="Achstetter T."/>
            <person name="Glockner F.O."/>
            <person name="Harder J."/>
        </authorList>
    </citation>
    <scope>NUCLEOTIDE SEQUENCE [LARGE SCALE GENOMIC DNA]</scope>
    <source>
        <strain evidence="1 2">SM41</strain>
    </source>
</reference>
<evidence type="ECO:0000313" key="1">
    <source>
        <dbReference type="EMBL" id="EMI58211.1"/>
    </source>
</evidence>
<dbReference type="AlphaFoldDB" id="M5UK44"/>
<evidence type="ECO:0000313" key="2">
    <source>
        <dbReference type="Proteomes" id="UP000011885"/>
    </source>
</evidence>
<protein>
    <submittedName>
        <fullName evidence="1">Uncharacterized protein</fullName>
    </submittedName>
</protein>
<gene>
    <name evidence="1" type="ORF">RSSM_00343</name>
</gene>
<dbReference type="EMBL" id="ANOH01000032">
    <property type="protein sequence ID" value="EMI58211.1"/>
    <property type="molecule type" value="Genomic_DNA"/>
</dbReference>
<name>M5UK44_9BACT</name>
<dbReference type="Proteomes" id="UP000011885">
    <property type="component" value="Unassembled WGS sequence"/>
</dbReference>
<accession>M5UK44</accession>
<organism evidence="1 2">
    <name type="scientific">Rhodopirellula sallentina SM41</name>
    <dbReference type="NCBI Taxonomy" id="1263870"/>
    <lineage>
        <taxon>Bacteria</taxon>
        <taxon>Pseudomonadati</taxon>
        <taxon>Planctomycetota</taxon>
        <taxon>Planctomycetia</taxon>
        <taxon>Pirellulales</taxon>
        <taxon>Pirellulaceae</taxon>
        <taxon>Rhodopirellula</taxon>
    </lineage>
</organism>
<comment type="caution">
    <text evidence="1">The sequence shown here is derived from an EMBL/GenBank/DDBJ whole genome shotgun (WGS) entry which is preliminary data.</text>
</comment>
<keyword evidence="2" id="KW-1185">Reference proteome</keyword>